<feature type="domain" description="TauD/TfdA-like" evidence="6">
    <location>
        <begin position="10"/>
        <end position="230"/>
    </location>
</feature>
<dbReference type="GO" id="GO:0046872">
    <property type="term" value="F:metal ion binding"/>
    <property type="evidence" value="ECO:0007669"/>
    <property type="project" value="UniProtKB-KW"/>
</dbReference>
<evidence type="ECO:0000256" key="5">
    <source>
        <dbReference type="ARBA" id="ARBA00023004"/>
    </source>
</evidence>
<dbReference type="Gene3D" id="3.60.130.10">
    <property type="entry name" value="Clavaminate synthase-like"/>
    <property type="match status" value="1"/>
</dbReference>
<dbReference type="PANTHER" id="PTHR30468">
    <property type="entry name" value="ALPHA-KETOGLUTARATE-DEPENDENT SULFONATE DIOXYGENASE"/>
    <property type="match status" value="1"/>
</dbReference>
<feature type="non-terminal residue" evidence="7">
    <location>
        <position position="1"/>
    </location>
</feature>
<evidence type="ECO:0000256" key="4">
    <source>
        <dbReference type="ARBA" id="ARBA00023002"/>
    </source>
</evidence>
<name>A0A381YN60_9ZZZZ</name>
<dbReference type="EMBL" id="UINC01018625">
    <property type="protein sequence ID" value="SVA78394.1"/>
    <property type="molecule type" value="Genomic_DNA"/>
</dbReference>
<proteinExistence type="inferred from homology"/>
<dbReference type="GO" id="GO:0016706">
    <property type="term" value="F:2-oxoglutarate-dependent dioxygenase activity"/>
    <property type="evidence" value="ECO:0007669"/>
    <property type="project" value="TreeGrafter"/>
</dbReference>
<reference evidence="7" key="1">
    <citation type="submission" date="2018-05" db="EMBL/GenBank/DDBJ databases">
        <authorList>
            <person name="Lanie J.A."/>
            <person name="Ng W.-L."/>
            <person name="Kazmierczak K.M."/>
            <person name="Andrzejewski T.M."/>
            <person name="Davidsen T.M."/>
            <person name="Wayne K.J."/>
            <person name="Tettelin H."/>
            <person name="Glass J.I."/>
            <person name="Rusch D."/>
            <person name="Podicherti R."/>
            <person name="Tsui H.-C.T."/>
            <person name="Winkler M.E."/>
        </authorList>
    </citation>
    <scope>NUCLEOTIDE SEQUENCE</scope>
</reference>
<evidence type="ECO:0000256" key="1">
    <source>
        <dbReference type="ARBA" id="ARBA00005896"/>
    </source>
</evidence>
<gene>
    <name evidence="7" type="ORF">METZ01_LOCUS131248</name>
</gene>
<protein>
    <recommendedName>
        <fullName evidence="6">TauD/TfdA-like domain-containing protein</fullName>
    </recommendedName>
</protein>
<keyword evidence="4" id="KW-0560">Oxidoreductase</keyword>
<keyword evidence="2" id="KW-0479">Metal-binding</keyword>
<keyword evidence="3" id="KW-0223">Dioxygenase</keyword>
<evidence type="ECO:0000259" key="6">
    <source>
        <dbReference type="Pfam" id="PF02668"/>
    </source>
</evidence>
<dbReference type="GO" id="GO:0005737">
    <property type="term" value="C:cytoplasm"/>
    <property type="evidence" value="ECO:0007669"/>
    <property type="project" value="TreeGrafter"/>
</dbReference>
<dbReference type="AlphaFoldDB" id="A0A381YN60"/>
<organism evidence="7">
    <name type="scientific">marine metagenome</name>
    <dbReference type="NCBI Taxonomy" id="408172"/>
    <lineage>
        <taxon>unclassified sequences</taxon>
        <taxon>metagenomes</taxon>
        <taxon>ecological metagenomes</taxon>
    </lineage>
</organism>
<sequence length="239" mass="26486">VLDADLGLLLSDGTARREVHRAMLDHHVVVMRGLHPTPEEHIDLAGAFGDPVEPEAHLPRHPDHPLICRFDSAGGYKADKWHTDGTFRDVIPSAAVLCMRTSPGTGGDTMWTNCCAAYDDLSNGMKSLLDGRKALHEQTADAKAVHPVVVTHPETGRRLLFVNDIFTRGIINLPPEEGLAILPFLLRHVTRPEFTYRHTWAEGDVVAWDNRSTQHYALFDFDGQRVVERVHLAGGPMTA</sequence>
<dbReference type="SUPFAM" id="SSF51197">
    <property type="entry name" value="Clavaminate synthase-like"/>
    <property type="match status" value="1"/>
</dbReference>
<dbReference type="PANTHER" id="PTHR30468:SF1">
    <property type="entry name" value="ALPHA-KETOGLUTARATE-DEPENDENT SULFONATE DIOXYGENASE"/>
    <property type="match status" value="1"/>
</dbReference>
<evidence type="ECO:0000256" key="2">
    <source>
        <dbReference type="ARBA" id="ARBA00022723"/>
    </source>
</evidence>
<accession>A0A381YN60</accession>
<dbReference type="Pfam" id="PF02668">
    <property type="entry name" value="TauD"/>
    <property type="match status" value="1"/>
</dbReference>
<dbReference type="InterPro" id="IPR051323">
    <property type="entry name" value="AtsK-like"/>
</dbReference>
<evidence type="ECO:0000313" key="7">
    <source>
        <dbReference type="EMBL" id="SVA78394.1"/>
    </source>
</evidence>
<evidence type="ECO:0000256" key="3">
    <source>
        <dbReference type="ARBA" id="ARBA00022964"/>
    </source>
</evidence>
<keyword evidence="5" id="KW-0408">Iron</keyword>
<dbReference type="InterPro" id="IPR003819">
    <property type="entry name" value="TauD/TfdA-like"/>
</dbReference>
<comment type="similarity">
    <text evidence="1">Belongs to the TfdA dioxygenase family.</text>
</comment>
<dbReference type="InterPro" id="IPR042098">
    <property type="entry name" value="TauD-like_sf"/>
</dbReference>